<proteinExistence type="predicted"/>
<reference evidence="1 2" key="1">
    <citation type="submission" date="2021-03" db="EMBL/GenBank/DDBJ databases">
        <authorList>
            <person name="Kanchanasin P."/>
            <person name="Saeng-In P."/>
            <person name="Phongsopitanun W."/>
            <person name="Yuki M."/>
            <person name="Kudo T."/>
            <person name="Ohkuma M."/>
            <person name="Tanasupawat S."/>
        </authorList>
    </citation>
    <scope>NUCLEOTIDE SEQUENCE [LARGE SCALE GENOMIC DNA]</scope>
    <source>
        <strain evidence="1 2">L46</strain>
    </source>
</reference>
<dbReference type="EMBL" id="JAGEOK010000002">
    <property type="protein sequence ID" value="MBO2436594.1"/>
    <property type="molecule type" value="Genomic_DNA"/>
</dbReference>
<dbReference type="RefSeq" id="WP_208264882.1">
    <property type="nucleotide sequence ID" value="NZ_BAAAGM010000032.1"/>
</dbReference>
<comment type="caution">
    <text evidence="1">The sequence shown here is derived from an EMBL/GenBank/DDBJ whole genome shotgun (WGS) entry which is preliminary data.</text>
</comment>
<organism evidence="1 2">
    <name type="scientific">Actinomadura nitritigenes</name>
    <dbReference type="NCBI Taxonomy" id="134602"/>
    <lineage>
        <taxon>Bacteria</taxon>
        <taxon>Bacillati</taxon>
        <taxon>Actinomycetota</taxon>
        <taxon>Actinomycetes</taxon>
        <taxon>Streptosporangiales</taxon>
        <taxon>Thermomonosporaceae</taxon>
        <taxon>Actinomadura</taxon>
    </lineage>
</organism>
<name>A0ABS3QRH2_9ACTN</name>
<keyword evidence="2" id="KW-1185">Reference proteome</keyword>
<dbReference type="Proteomes" id="UP000666915">
    <property type="component" value="Unassembled WGS sequence"/>
</dbReference>
<evidence type="ECO:0000313" key="2">
    <source>
        <dbReference type="Proteomes" id="UP000666915"/>
    </source>
</evidence>
<sequence>MLGKIEALGERMLTRLVPQTRAAASTGYWCWNDGPCGIECLVKKCCYLSGSGTSCSCVYVC</sequence>
<protein>
    <recommendedName>
        <fullName evidence="3">Conotoxin</fullName>
    </recommendedName>
</protein>
<evidence type="ECO:0008006" key="3">
    <source>
        <dbReference type="Google" id="ProtNLM"/>
    </source>
</evidence>
<accession>A0ABS3QRH2</accession>
<evidence type="ECO:0000313" key="1">
    <source>
        <dbReference type="EMBL" id="MBO2436594.1"/>
    </source>
</evidence>
<gene>
    <name evidence="1" type="ORF">J4557_03580</name>
</gene>